<dbReference type="PANTHER" id="PTHR36179:SF2">
    <property type="entry name" value="LUD DOMAIN-CONTAINING PROTEIN"/>
    <property type="match status" value="1"/>
</dbReference>
<dbReference type="EMBL" id="VMSO01000012">
    <property type="protein sequence ID" value="KAA8501079.1"/>
    <property type="molecule type" value="Genomic_DNA"/>
</dbReference>
<keyword evidence="3" id="KW-1185">Reference proteome</keyword>
<reference evidence="2" key="1">
    <citation type="submission" date="2019-07" db="EMBL/GenBank/DDBJ databases">
        <authorList>
            <person name="Wongkuna S."/>
            <person name="Scaria J."/>
        </authorList>
    </citation>
    <scope>NUCLEOTIDE SEQUENCE [LARGE SCALE GENOMIC DNA]</scope>
    <source>
        <strain evidence="2">SW178</strain>
    </source>
</reference>
<dbReference type="AlphaFoldDB" id="A0A5M9I006"/>
<feature type="domain" description="LUD" evidence="1">
    <location>
        <begin position="13"/>
        <end position="205"/>
    </location>
</feature>
<dbReference type="Pfam" id="PF02589">
    <property type="entry name" value="LUD_dom"/>
    <property type="match status" value="1"/>
</dbReference>
<dbReference type="InterPro" id="IPR003741">
    <property type="entry name" value="LUD_dom"/>
</dbReference>
<gene>
    <name evidence="2" type="ORF">FNY66_10055</name>
</gene>
<evidence type="ECO:0000259" key="1">
    <source>
        <dbReference type="Pfam" id="PF02589"/>
    </source>
</evidence>
<dbReference type="PANTHER" id="PTHR36179">
    <property type="entry name" value="LUD_DOM DOMAIN-CONTAINING PROTEIN"/>
    <property type="match status" value="1"/>
</dbReference>
<protein>
    <submittedName>
        <fullName evidence="2">Lactate utilization protein</fullName>
    </submittedName>
</protein>
<dbReference type="RefSeq" id="WP_150311061.1">
    <property type="nucleotide sequence ID" value="NZ_VMSO01000012.1"/>
</dbReference>
<evidence type="ECO:0000313" key="2">
    <source>
        <dbReference type="EMBL" id="KAA8501079.1"/>
    </source>
</evidence>
<dbReference type="Proteomes" id="UP000322025">
    <property type="component" value="Unassembled WGS sequence"/>
</dbReference>
<proteinExistence type="predicted"/>
<dbReference type="PIRSF" id="PIRSF020269">
    <property type="entry name" value="DUF1121"/>
    <property type="match status" value="1"/>
</dbReference>
<dbReference type="OrthoDB" id="9809147at2"/>
<accession>A0A5M9I006</accession>
<dbReference type="InterPro" id="IPR009501">
    <property type="entry name" value="UCP020269"/>
</dbReference>
<comment type="caution">
    <text evidence="2">The sequence shown here is derived from an EMBL/GenBank/DDBJ whole genome shotgun (WGS) entry which is preliminary data.</text>
</comment>
<name>A0A5M9I006_9FIRM</name>
<evidence type="ECO:0000313" key="3">
    <source>
        <dbReference type="Proteomes" id="UP000322025"/>
    </source>
</evidence>
<organism evidence="2 3">
    <name type="scientific">Mediterraneibacter catenae</name>
    <dbReference type="NCBI Taxonomy" id="2594882"/>
    <lineage>
        <taxon>Bacteria</taxon>
        <taxon>Bacillati</taxon>
        <taxon>Bacillota</taxon>
        <taxon>Clostridia</taxon>
        <taxon>Lachnospirales</taxon>
        <taxon>Lachnospiraceae</taxon>
        <taxon>Mediterraneibacter</taxon>
    </lineage>
</organism>
<sequence length="211" mass="23434">MDVRQMRNEALGKRVVKALESRNMEAYYTVTKEEAVKKALELIAEGSTINMGGSASVREVGLIDAINEGNYVFYDRDKAASPEEKQEIALKAFTCDWFLGSVNAMSEDGVFVNIDGNANRVAAYAFGPKNVLLIVGMNKIVKTEEDAMHRARNEAAPINTQRFGIDTPCVKNGSCFDCKSPDCICCQIMVTRFSRIPKRFKIILVDENLGF</sequence>